<reference evidence="12 13" key="1">
    <citation type="journal article" date="2016" name="Nat. Commun.">
        <title>Thousands of microbial genomes shed light on interconnected biogeochemical processes in an aquifer system.</title>
        <authorList>
            <person name="Anantharaman K."/>
            <person name="Brown C.T."/>
            <person name="Hug L.A."/>
            <person name="Sharon I."/>
            <person name="Castelle C.J."/>
            <person name="Probst A.J."/>
            <person name="Thomas B.C."/>
            <person name="Singh A."/>
            <person name="Wilkins M.J."/>
            <person name="Karaoz U."/>
            <person name="Brodie E.L."/>
            <person name="Williams K.H."/>
            <person name="Hubbard S.S."/>
            <person name="Banfield J.F."/>
        </authorList>
    </citation>
    <scope>NUCLEOTIDE SEQUENCE [LARGE SCALE GENOMIC DNA]</scope>
</reference>
<name>A0A1F6DU61_9BACT</name>
<dbReference type="PANTHER" id="PTHR24221:SF654">
    <property type="entry name" value="ATP-BINDING CASSETTE SUB-FAMILY B MEMBER 6"/>
    <property type="match status" value="1"/>
</dbReference>
<dbReference type="InterPro" id="IPR027417">
    <property type="entry name" value="P-loop_NTPase"/>
</dbReference>
<comment type="subcellular location">
    <subcellularLocation>
        <location evidence="1">Cell membrane</location>
        <topology evidence="1">Multi-pass membrane protein</topology>
    </subcellularLocation>
</comment>
<dbReference type="PANTHER" id="PTHR24221">
    <property type="entry name" value="ATP-BINDING CASSETTE SUB-FAMILY B"/>
    <property type="match status" value="1"/>
</dbReference>
<dbReference type="PROSITE" id="PS00211">
    <property type="entry name" value="ABC_TRANSPORTER_1"/>
    <property type="match status" value="1"/>
</dbReference>
<protein>
    <recommendedName>
        <fullName evidence="14">ABC transporter ATP-binding protein</fullName>
    </recommendedName>
</protein>
<dbReference type="GO" id="GO:0005886">
    <property type="term" value="C:plasma membrane"/>
    <property type="evidence" value="ECO:0007669"/>
    <property type="project" value="UniProtKB-SubCell"/>
</dbReference>
<keyword evidence="2" id="KW-0813">Transport</keyword>
<evidence type="ECO:0000256" key="3">
    <source>
        <dbReference type="ARBA" id="ARBA00022475"/>
    </source>
</evidence>
<evidence type="ECO:0000256" key="5">
    <source>
        <dbReference type="ARBA" id="ARBA00022741"/>
    </source>
</evidence>
<dbReference type="PROSITE" id="PS50929">
    <property type="entry name" value="ABC_TM1F"/>
    <property type="match status" value="1"/>
</dbReference>
<evidence type="ECO:0000256" key="9">
    <source>
        <dbReference type="SAM" id="Phobius"/>
    </source>
</evidence>
<keyword evidence="7 9" id="KW-1133">Transmembrane helix</keyword>
<dbReference type="SMART" id="SM00382">
    <property type="entry name" value="AAA"/>
    <property type="match status" value="1"/>
</dbReference>
<dbReference type="InterPro" id="IPR036640">
    <property type="entry name" value="ABC1_TM_sf"/>
</dbReference>
<evidence type="ECO:0000313" key="13">
    <source>
        <dbReference type="Proteomes" id="UP000177232"/>
    </source>
</evidence>
<feature type="transmembrane region" description="Helical" evidence="9">
    <location>
        <begin position="255"/>
        <end position="279"/>
    </location>
</feature>
<dbReference type="STRING" id="1798496.A3C94_01705"/>
<dbReference type="InterPro" id="IPR003439">
    <property type="entry name" value="ABC_transporter-like_ATP-bd"/>
</dbReference>
<keyword evidence="3" id="KW-1003">Cell membrane</keyword>
<dbReference type="InterPro" id="IPR003593">
    <property type="entry name" value="AAA+_ATPase"/>
</dbReference>
<evidence type="ECO:0000256" key="2">
    <source>
        <dbReference type="ARBA" id="ARBA00022448"/>
    </source>
</evidence>
<keyword evidence="6" id="KW-0067">ATP-binding</keyword>
<dbReference type="Proteomes" id="UP000177232">
    <property type="component" value="Unassembled WGS sequence"/>
</dbReference>
<feature type="transmembrane region" description="Helical" evidence="9">
    <location>
        <begin position="177"/>
        <end position="196"/>
    </location>
</feature>
<evidence type="ECO:0008006" key="14">
    <source>
        <dbReference type="Google" id="ProtNLM"/>
    </source>
</evidence>
<evidence type="ECO:0000256" key="6">
    <source>
        <dbReference type="ARBA" id="ARBA00022840"/>
    </source>
</evidence>
<dbReference type="GO" id="GO:0034040">
    <property type="term" value="F:ATPase-coupled lipid transmembrane transporter activity"/>
    <property type="evidence" value="ECO:0007669"/>
    <property type="project" value="TreeGrafter"/>
</dbReference>
<dbReference type="SUPFAM" id="SSF52540">
    <property type="entry name" value="P-loop containing nucleoside triphosphate hydrolases"/>
    <property type="match status" value="1"/>
</dbReference>
<evidence type="ECO:0000256" key="7">
    <source>
        <dbReference type="ARBA" id="ARBA00022989"/>
    </source>
</evidence>
<feature type="transmembrane region" description="Helical" evidence="9">
    <location>
        <begin position="149"/>
        <end position="171"/>
    </location>
</feature>
<organism evidence="12 13">
    <name type="scientific">Candidatus Kaiserbacteria bacterium RIFCSPHIGHO2_02_FULL_55_17</name>
    <dbReference type="NCBI Taxonomy" id="1798496"/>
    <lineage>
        <taxon>Bacteria</taxon>
        <taxon>Candidatus Kaiseribacteriota</taxon>
    </lineage>
</organism>
<feature type="domain" description="ABC transmembrane type-1" evidence="11">
    <location>
        <begin position="40"/>
        <end position="317"/>
    </location>
</feature>
<keyword evidence="4 9" id="KW-0812">Transmembrane</keyword>
<dbReference type="PROSITE" id="PS50893">
    <property type="entry name" value="ABC_TRANSPORTER_2"/>
    <property type="match status" value="1"/>
</dbReference>
<dbReference type="InterPro" id="IPR039421">
    <property type="entry name" value="Type_1_exporter"/>
</dbReference>
<evidence type="ECO:0000256" key="1">
    <source>
        <dbReference type="ARBA" id="ARBA00004651"/>
    </source>
</evidence>
<feature type="transmembrane region" description="Helical" evidence="9">
    <location>
        <begin position="20"/>
        <end position="41"/>
    </location>
</feature>
<dbReference type="EMBL" id="MFLJ01000005">
    <property type="protein sequence ID" value="OGG64989.1"/>
    <property type="molecule type" value="Genomic_DNA"/>
</dbReference>
<feature type="domain" description="ABC transporter" evidence="10">
    <location>
        <begin position="351"/>
        <end position="596"/>
    </location>
</feature>
<keyword evidence="8 9" id="KW-0472">Membrane</keyword>
<evidence type="ECO:0000259" key="11">
    <source>
        <dbReference type="PROSITE" id="PS50929"/>
    </source>
</evidence>
<dbReference type="SUPFAM" id="SSF90123">
    <property type="entry name" value="ABC transporter transmembrane region"/>
    <property type="match status" value="1"/>
</dbReference>
<dbReference type="GO" id="GO:0005524">
    <property type="term" value="F:ATP binding"/>
    <property type="evidence" value="ECO:0007669"/>
    <property type="project" value="UniProtKB-KW"/>
</dbReference>
<dbReference type="AlphaFoldDB" id="A0A1F6DU61"/>
<evidence type="ECO:0000256" key="4">
    <source>
        <dbReference type="ARBA" id="ARBA00022692"/>
    </source>
</evidence>
<feature type="transmembrane region" description="Helical" evidence="9">
    <location>
        <begin position="77"/>
        <end position="99"/>
    </location>
</feature>
<dbReference type="InterPro" id="IPR017871">
    <property type="entry name" value="ABC_transporter-like_CS"/>
</dbReference>
<dbReference type="InterPro" id="IPR011527">
    <property type="entry name" value="ABC1_TM_dom"/>
</dbReference>
<dbReference type="Gene3D" id="1.20.1560.10">
    <property type="entry name" value="ABC transporter type 1, transmembrane domain"/>
    <property type="match status" value="1"/>
</dbReference>
<proteinExistence type="predicted"/>
<dbReference type="Gene3D" id="3.40.50.300">
    <property type="entry name" value="P-loop containing nucleotide triphosphate hydrolases"/>
    <property type="match status" value="1"/>
</dbReference>
<dbReference type="FunFam" id="3.40.50.300:FF:000299">
    <property type="entry name" value="ABC transporter ATP-binding protein/permease"/>
    <property type="match status" value="1"/>
</dbReference>
<comment type="caution">
    <text evidence="12">The sequence shown here is derived from an EMBL/GenBank/DDBJ whole genome shotgun (WGS) entry which is preliminary data.</text>
</comment>
<dbReference type="GO" id="GO:0140359">
    <property type="term" value="F:ABC-type transporter activity"/>
    <property type="evidence" value="ECO:0007669"/>
    <property type="project" value="InterPro"/>
</dbReference>
<dbReference type="Pfam" id="PF00005">
    <property type="entry name" value="ABC_tran"/>
    <property type="match status" value="1"/>
</dbReference>
<evidence type="ECO:0000313" key="12">
    <source>
        <dbReference type="EMBL" id="OGG64989.1"/>
    </source>
</evidence>
<dbReference type="GO" id="GO:0016887">
    <property type="term" value="F:ATP hydrolysis activity"/>
    <property type="evidence" value="ECO:0007669"/>
    <property type="project" value="InterPro"/>
</dbReference>
<dbReference type="Pfam" id="PF00664">
    <property type="entry name" value="ABC_membrane"/>
    <property type="match status" value="1"/>
</dbReference>
<evidence type="ECO:0000259" key="10">
    <source>
        <dbReference type="PROSITE" id="PS50893"/>
    </source>
</evidence>
<keyword evidence="5" id="KW-0547">Nucleotide-binding</keyword>
<sequence>MKDTLATLWRAFGRYRWHIIGLLVFSVLSPLLEGIGINMIIPIMSFFMGGGGAATDFVTKTIQGFFAFLHVPFSFRYLLIFVFGLFVIRAVSVVVFGYIRGWISADFLSKESEDVMRRALLSSWPFLLKQKIGTLQNTLVRDVQQTGSLLGAAVQVIQSMSGFLMYLLVAINISPTMTFYAVGGGIVLLFVLRPLLYRTQRIGQQTAGVEKQFAQFLSEHIIGMKSIKAAGAERAAIKDGIAHIRLLRHLSIRQSLIGTMSSSFFQPFAIVLVVLLFVLTYHTPQFNIISFAASLYLIQKIFAYLESGQSALQSVSGLLPYVKNVETFKRELNLQRESFEGTAPFVLKKELAFEGVSFAYEASKPSTPSDGVLGKPVLDSVSFSIRAGETVGLIGPSGAGKTSVADLLLRLFKPSTGEILLDGVPSGSIALDAWRQHIGYVSQDVFLLNSTIEDNIRFYDHTLSKEDIESAAKQANIYDFIMGLPEGFQTTTGDRGIMLSGGQRQRIALARALVGRPALLILDEATSALDSASEKLIQESIRALHGNVAVFIIAHRLSTVEHADRLIVLDQGKIVEEGTPAELLERPGSYFRTHHGASSEPR</sequence>
<accession>A0A1F6DU61</accession>
<evidence type="ECO:0000256" key="8">
    <source>
        <dbReference type="ARBA" id="ARBA00023136"/>
    </source>
</evidence>
<gene>
    <name evidence="12" type="ORF">A3C94_01705</name>
</gene>